<keyword evidence="3" id="KW-1185">Reference proteome</keyword>
<accession>A0A9Q1FPM6</accession>
<dbReference type="Proteomes" id="UP001152622">
    <property type="component" value="Chromosome 4"/>
</dbReference>
<gene>
    <name evidence="2" type="ORF">SKAU_G00124020</name>
</gene>
<reference evidence="2" key="1">
    <citation type="journal article" date="2023" name="Science">
        <title>Genome structures resolve the early diversification of teleost fishes.</title>
        <authorList>
            <person name="Parey E."/>
            <person name="Louis A."/>
            <person name="Montfort J."/>
            <person name="Bouchez O."/>
            <person name="Roques C."/>
            <person name="Iampietro C."/>
            <person name="Lluch J."/>
            <person name="Castinel A."/>
            <person name="Donnadieu C."/>
            <person name="Desvignes T."/>
            <person name="Floi Bucao C."/>
            <person name="Jouanno E."/>
            <person name="Wen M."/>
            <person name="Mejri S."/>
            <person name="Dirks R."/>
            <person name="Jansen H."/>
            <person name="Henkel C."/>
            <person name="Chen W.J."/>
            <person name="Zahm M."/>
            <person name="Cabau C."/>
            <person name="Klopp C."/>
            <person name="Thompson A.W."/>
            <person name="Robinson-Rechavi M."/>
            <person name="Braasch I."/>
            <person name="Lecointre G."/>
            <person name="Bobe J."/>
            <person name="Postlethwait J.H."/>
            <person name="Berthelot C."/>
            <person name="Roest Crollius H."/>
            <person name="Guiguen Y."/>
        </authorList>
    </citation>
    <scope>NUCLEOTIDE SEQUENCE</scope>
    <source>
        <strain evidence="2">WJC10195</strain>
    </source>
</reference>
<name>A0A9Q1FPM6_SYNKA</name>
<comment type="caution">
    <text evidence="2">The sequence shown here is derived from an EMBL/GenBank/DDBJ whole genome shotgun (WGS) entry which is preliminary data.</text>
</comment>
<evidence type="ECO:0000313" key="2">
    <source>
        <dbReference type="EMBL" id="KAJ8363571.1"/>
    </source>
</evidence>
<evidence type="ECO:0000256" key="1">
    <source>
        <dbReference type="SAM" id="MobiDB-lite"/>
    </source>
</evidence>
<sequence>MNGVKRGQYEVTQRKRNQETSNVKNGNEHTHSCQHTTPHTAPVSTAQPLWPQHRRKTAPDFGDRSLPKALDCIHHDSN</sequence>
<proteinExistence type="predicted"/>
<protein>
    <submittedName>
        <fullName evidence="2">Uncharacterized protein</fullName>
    </submittedName>
</protein>
<feature type="compositionally biased region" description="Polar residues" evidence="1">
    <location>
        <begin position="33"/>
        <end position="47"/>
    </location>
</feature>
<evidence type="ECO:0000313" key="3">
    <source>
        <dbReference type="Proteomes" id="UP001152622"/>
    </source>
</evidence>
<dbReference type="EMBL" id="JAINUF010000004">
    <property type="protein sequence ID" value="KAJ8363571.1"/>
    <property type="molecule type" value="Genomic_DNA"/>
</dbReference>
<organism evidence="2 3">
    <name type="scientific">Synaphobranchus kaupii</name>
    <name type="common">Kaup's arrowtooth eel</name>
    <dbReference type="NCBI Taxonomy" id="118154"/>
    <lineage>
        <taxon>Eukaryota</taxon>
        <taxon>Metazoa</taxon>
        <taxon>Chordata</taxon>
        <taxon>Craniata</taxon>
        <taxon>Vertebrata</taxon>
        <taxon>Euteleostomi</taxon>
        <taxon>Actinopterygii</taxon>
        <taxon>Neopterygii</taxon>
        <taxon>Teleostei</taxon>
        <taxon>Anguilliformes</taxon>
        <taxon>Synaphobranchidae</taxon>
        <taxon>Synaphobranchus</taxon>
    </lineage>
</organism>
<feature type="region of interest" description="Disordered" evidence="1">
    <location>
        <begin position="1"/>
        <end position="78"/>
    </location>
</feature>
<feature type="compositionally biased region" description="Basic and acidic residues" evidence="1">
    <location>
        <begin position="57"/>
        <end position="78"/>
    </location>
</feature>
<dbReference type="AlphaFoldDB" id="A0A9Q1FPM6"/>